<dbReference type="Proteomes" id="UP001292094">
    <property type="component" value="Unassembled WGS sequence"/>
</dbReference>
<accession>A0AAE1NE39</accession>
<evidence type="ECO:0000313" key="1">
    <source>
        <dbReference type="EMBL" id="KAK4287712.1"/>
    </source>
</evidence>
<protein>
    <submittedName>
        <fullName evidence="1">Uncharacterized protein</fullName>
    </submittedName>
</protein>
<proteinExistence type="predicted"/>
<dbReference type="AlphaFoldDB" id="A0AAE1NE39"/>
<dbReference type="EMBL" id="JAWZYT010006691">
    <property type="protein sequence ID" value="KAK4287712.1"/>
    <property type="molecule type" value="Genomic_DNA"/>
</dbReference>
<keyword evidence="2" id="KW-1185">Reference proteome</keyword>
<comment type="caution">
    <text evidence="1">The sequence shown here is derived from an EMBL/GenBank/DDBJ whole genome shotgun (WGS) entry which is preliminary data.</text>
</comment>
<evidence type="ECO:0000313" key="2">
    <source>
        <dbReference type="Proteomes" id="UP001292094"/>
    </source>
</evidence>
<gene>
    <name evidence="1" type="ORF">Pmani_039223</name>
</gene>
<sequence length="180" mass="19668">MFALNSIFNPVPFSLLSSHPLSPQPRYLLPSTPVSLCRSSPRLHIYHYHTIPPLEAPKPPASLNYPAHPPSPTAVSHATLKKIAIVSLLSSSSHYPHFTLFTSLPTLRSPHLLPPSSVSPHSTLQPLFAHSHHLISPVPPQPYTSIIQSTAADFSLWRVEEDAAQTSQLTNFVMALGLLA</sequence>
<organism evidence="1 2">
    <name type="scientific">Petrolisthes manimaculis</name>
    <dbReference type="NCBI Taxonomy" id="1843537"/>
    <lineage>
        <taxon>Eukaryota</taxon>
        <taxon>Metazoa</taxon>
        <taxon>Ecdysozoa</taxon>
        <taxon>Arthropoda</taxon>
        <taxon>Crustacea</taxon>
        <taxon>Multicrustacea</taxon>
        <taxon>Malacostraca</taxon>
        <taxon>Eumalacostraca</taxon>
        <taxon>Eucarida</taxon>
        <taxon>Decapoda</taxon>
        <taxon>Pleocyemata</taxon>
        <taxon>Anomura</taxon>
        <taxon>Galatheoidea</taxon>
        <taxon>Porcellanidae</taxon>
        <taxon>Petrolisthes</taxon>
    </lineage>
</organism>
<name>A0AAE1NE39_9EUCA</name>
<reference evidence="1" key="1">
    <citation type="submission" date="2023-11" db="EMBL/GenBank/DDBJ databases">
        <title>Genome assemblies of two species of porcelain crab, Petrolisthes cinctipes and Petrolisthes manimaculis (Anomura: Porcellanidae).</title>
        <authorList>
            <person name="Angst P."/>
        </authorList>
    </citation>
    <scope>NUCLEOTIDE SEQUENCE</scope>
    <source>
        <strain evidence="1">PB745_02</strain>
        <tissue evidence="1">Gill</tissue>
    </source>
</reference>